<organism evidence="2 3">
    <name type="scientific">Holdemanella biformis</name>
    <dbReference type="NCBI Taxonomy" id="1735"/>
    <lineage>
        <taxon>Bacteria</taxon>
        <taxon>Bacillati</taxon>
        <taxon>Bacillota</taxon>
        <taxon>Erysipelotrichia</taxon>
        <taxon>Erysipelotrichales</taxon>
        <taxon>Erysipelotrichaceae</taxon>
        <taxon>Holdemanella</taxon>
    </lineage>
</organism>
<dbReference type="Proteomes" id="UP000265489">
    <property type="component" value="Unassembled WGS sequence"/>
</dbReference>
<dbReference type="CDD" id="cd04301">
    <property type="entry name" value="NAT_SF"/>
    <property type="match status" value="1"/>
</dbReference>
<dbReference type="InterPro" id="IPR016181">
    <property type="entry name" value="Acyl_CoA_acyltransferase"/>
</dbReference>
<keyword evidence="2" id="KW-0808">Transferase</keyword>
<dbReference type="AlphaFoldDB" id="A0A395W7U4"/>
<evidence type="ECO:0000313" key="2">
    <source>
        <dbReference type="EMBL" id="RGU92598.1"/>
    </source>
</evidence>
<name>A0A395W7U4_9FIRM</name>
<proteinExistence type="predicted"/>
<reference evidence="2 3" key="1">
    <citation type="submission" date="2018-08" db="EMBL/GenBank/DDBJ databases">
        <title>A genome reference for cultivated species of the human gut microbiota.</title>
        <authorList>
            <person name="Zou Y."/>
            <person name="Xue W."/>
            <person name="Luo G."/>
        </authorList>
    </citation>
    <scope>NUCLEOTIDE SEQUENCE [LARGE SCALE GENOMIC DNA]</scope>
    <source>
        <strain evidence="2 3">AF15-20</strain>
    </source>
</reference>
<evidence type="ECO:0000313" key="3">
    <source>
        <dbReference type="Proteomes" id="UP000265489"/>
    </source>
</evidence>
<comment type="caution">
    <text evidence="2">The sequence shown here is derived from an EMBL/GenBank/DDBJ whole genome shotgun (WGS) entry which is preliminary data.</text>
</comment>
<feature type="domain" description="N-acetyltransferase" evidence="1">
    <location>
        <begin position="32"/>
        <end position="181"/>
    </location>
</feature>
<dbReference type="Pfam" id="PF00583">
    <property type="entry name" value="Acetyltransf_1"/>
    <property type="match status" value="1"/>
</dbReference>
<dbReference type="PROSITE" id="PS51186">
    <property type="entry name" value="GNAT"/>
    <property type="match status" value="1"/>
</dbReference>
<evidence type="ECO:0000259" key="1">
    <source>
        <dbReference type="PROSITE" id="PS51186"/>
    </source>
</evidence>
<dbReference type="GO" id="GO:0016747">
    <property type="term" value="F:acyltransferase activity, transferring groups other than amino-acyl groups"/>
    <property type="evidence" value="ECO:0007669"/>
    <property type="project" value="InterPro"/>
</dbReference>
<dbReference type="RefSeq" id="WP_118324861.1">
    <property type="nucleotide sequence ID" value="NZ_CALHUJ010000038.1"/>
</dbReference>
<protein>
    <submittedName>
        <fullName evidence="2">GNAT family N-acetyltransferase</fullName>
    </submittedName>
</protein>
<sequence length="194" mass="22669">MTVLDTSIPYEKVLMVMARKTIRKEIELNPKFHYVEFDESLKEAWCKLQTQVCLFENIDEARKKWDSMLTRDRDFFSKHFLFVVNENNELVGSAGLWFGNDFEESRLRVHYVAVSLSAQHKKIAQAMLTKLCMMYDMIPSKYPLYLATQSQSYGAIKLYSRLGFTPYLGAYKGCTEQKSKNAWQNVTEILRCKA</sequence>
<dbReference type="EMBL" id="QRYQ01000005">
    <property type="protein sequence ID" value="RGU92598.1"/>
    <property type="molecule type" value="Genomic_DNA"/>
</dbReference>
<accession>A0A395W7U4</accession>
<dbReference type="SUPFAM" id="SSF55729">
    <property type="entry name" value="Acyl-CoA N-acyltransferases (Nat)"/>
    <property type="match status" value="1"/>
</dbReference>
<gene>
    <name evidence="2" type="ORF">DWW32_04060</name>
</gene>
<dbReference type="InterPro" id="IPR000182">
    <property type="entry name" value="GNAT_dom"/>
</dbReference>
<dbReference type="Gene3D" id="3.40.630.30">
    <property type="match status" value="1"/>
</dbReference>
<dbReference type="GeneID" id="66579527"/>